<evidence type="ECO:0000313" key="2">
    <source>
        <dbReference type="Proteomes" id="UP000275772"/>
    </source>
</evidence>
<name>A0A383UU49_BLUHO</name>
<evidence type="ECO:0000313" key="1">
    <source>
        <dbReference type="EMBL" id="SZF02850.1"/>
    </source>
</evidence>
<dbReference type="VEuPathDB" id="FungiDB:BLGHR1_13636"/>
<sequence length="65" mass="7466">MDSLFPNEPAVCRFDKHSESKKARRAVSHFKNHYKSSKCAITENPGFFPKLSEDPSTWTRILLSP</sequence>
<protein>
    <submittedName>
        <fullName evidence="1">Uncharacterized protein</fullName>
    </submittedName>
</protein>
<organism evidence="1 2">
    <name type="scientific">Blumeria hordei</name>
    <name type="common">Barley powdery mildew</name>
    <name type="synonym">Blumeria graminis f. sp. hordei</name>
    <dbReference type="NCBI Taxonomy" id="2867405"/>
    <lineage>
        <taxon>Eukaryota</taxon>
        <taxon>Fungi</taxon>
        <taxon>Dikarya</taxon>
        <taxon>Ascomycota</taxon>
        <taxon>Pezizomycotina</taxon>
        <taxon>Leotiomycetes</taxon>
        <taxon>Erysiphales</taxon>
        <taxon>Erysiphaceae</taxon>
        <taxon>Blumeria</taxon>
    </lineage>
</organism>
<dbReference type="EMBL" id="UNSH01000046">
    <property type="protein sequence ID" value="SZF02850.1"/>
    <property type="molecule type" value="Genomic_DNA"/>
</dbReference>
<proteinExistence type="predicted"/>
<dbReference type="AlphaFoldDB" id="A0A383UU49"/>
<reference evidence="1 2" key="1">
    <citation type="submission" date="2017-11" db="EMBL/GenBank/DDBJ databases">
        <authorList>
            <person name="Kracher B."/>
        </authorList>
    </citation>
    <scope>NUCLEOTIDE SEQUENCE [LARGE SCALE GENOMIC DNA]</scope>
    <source>
        <strain evidence="1 2">RACE1</strain>
    </source>
</reference>
<gene>
    <name evidence="1" type="ORF">BLGHR1_13636</name>
</gene>
<dbReference type="Proteomes" id="UP000275772">
    <property type="component" value="Unassembled WGS sequence"/>
</dbReference>
<accession>A0A383UU49</accession>